<keyword evidence="8 16" id="KW-0274">FAD</keyword>
<evidence type="ECO:0000256" key="5">
    <source>
        <dbReference type="ARBA" id="ARBA00022490"/>
    </source>
</evidence>
<organism evidence="18 19">
    <name type="scientific">Ruminococcus callidus ATCC 27760</name>
    <dbReference type="NCBI Taxonomy" id="411473"/>
    <lineage>
        <taxon>Bacteria</taxon>
        <taxon>Bacillati</taxon>
        <taxon>Bacillota</taxon>
        <taxon>Clostridia</taxon>
        <taxon>Eubacteriales</taxon>
        <taxon>Oscillospiraceae</taxon>
        <taxon>Ruminococcus</taxon>
    </lineage>
</organism>
<evidence type="ECO:0000256" key="1">
    <source>
        <dbReference type="ARBA" id="ARBA00001974"/>
    </source>
</evidence>
<comment type="pathway">
    <text evidence="4 16">Cell wall biogenesis; peptidoglycan biosynthesis.</text>
</comment>
<dbReference type="HAMAP" id="MF_00037">
    <property type="entry name" value="MurB"/>
    <property type="match status" value="1"/>
</dbReference>
<dbReference type="InterPro" id="IPR016167">
    <property type="entry name" value="FAD-bd_PCMH_sub1"/>
</dbReference>
<dbReference type="Gene3D" id="3.30.465.10">
    <property type="match status" value="1"/>
</dbReference>
<evidence type="ECO:0000256" key="3">
    <source>
        <dbReference type="ARBA" id="ARBA00004496"/>
    </source>
</evidence>
<evidence type="ECO:0000256" key="16">
    <source>
        <dbReference type="HAMAP-Rule" id="MF_00037"/>
    </source>
</evidence>
<dbReference type="STRING" id="411473.RUMCAL_02279"/>
<dbReference type="GO" id="GO:0009252">
    <property type="term" value="P:peptidoglycan biosynthetic process"/>
    <property type="evidence" value="ECO:0007669"/>
    <property type="project" value="UniProtKB-UniRule"/>
</dbReference>
<feature type="domain" description="FAD-binding PCMH-type" evidence="17">
    <location>
        <begin position="32"/>
        <end position="197"/>
    </location>
</feature>
<dbReference type="SUPFAM" id="SSF56176">
    <property type="entry name" value="FAD-binding/transporter-associated domain-like"/>
    <property type="match status" value="1"/>
</dbReference>
<evidence type="ECO:0000256" key="2">
    <source>
        <dbReference type="ARBA" id="ARBA00003921"/>
    </source>
</evidence>
<dbReference type="PANTHER" id="PTHR21071">
    <property type="entry name" value="UDP-N-ACETYLENOLPYRUVOYLGLUCOSAMINE REDUCTASE"/>
    <property type="match status" value="1"/>
</dbReference>
<dbReference type="EC" id="1.3.1.98" evidence="16"/>
<sequence length="317" mass="34046">MKNWQELAAICRTCNCSVQYAEPLRNHTTFRIGGACSAFVNVNSEETLRQILGLCRDRNYPYLVLGNGSNILAADSGYAGVILHLGKEFSQIRQDGTTLYCEAGATLGRIGKFALEESLTGMECLAGIPGTVGGALYMNAGAYGGEMADVIVSARCMAPDGTISVVPKSEMELGYRKSIFRQDGRIILGVTLQLQKGSYGAIKEEMDSLLGKRRAKQPLELPSAGSTFQRPVGNYASFLIDQCGLKGASVGDAQVSVKHAGFVVNTGKATCRDVLELCDFVKQTVLEKTGYQLELEPVIVGDPAKPANMPEQEAVEK</sequence>
<evidence type="ECO:0000256" key="10">
    <source>
        <dbReference type="ARBA" id="ARBA00022960"/>
    </source>
</evidence>
<dbReference type="GO" id="GO:0008762">
    <property type="term" value="F:UDP-N-acetylmuramate dehydrogenase activity"/>
    <property type="evidence" value="ECO:0007669"/>
    <property type="project" value="UniProtKB-UniRule"/>
</dbReference>
<keyword evidence="6 16" id="KW-0132">Cell division</keyword>
<gene>
    <name evidence="16" type="primary">murB</name>
    <name evidence="18" type="ORF">RUMCAL_02279</name>
</gene>
<dbReference type="GO" id="GO:0051301">
    <property type="term" value="P:cell division"/>
    <property type="evidence" value="ECO:0007669"/>
    <property type="project" value="UniProtKB-KW"/>
</dbReference>
<dbReference type="EMBL" id="AWVF01000281">
    <property type="protein sequence ID" value="ERJ93415.1"/>
    <property type="molecule type" value="Genomic_DNA"/>
</dbReference>
<evidence type="ECO:0000256" key="9">
    <source>
        <dbReference type="ARBA" id="ARBA00022857"/>
    </source>
</evidence>
<dbReference type="GO" id="GO:0071949">
    <property type="term" value="F:FAD binding"/>
    <property type="evidence" value="ECO:0007669"/>
    <property type="project" value="InterPro"/>
</dbReference>
<evidence type="ECO:0000313" key="19">
    <source>
        <dbReference type="Proteomes" id="UP000016662"/>
    </source>
</evidence>
<comment type="catalytic activity">
    <reaction evidence="15 16">
        <text>UDP-N-acetyl-alpha-D-muramate + NADP(+) = UDP-N-acetyl-3-O-(1-carboxyvinyl)-alpha-D-glucosamine + NADPH + H(+)</text>
        <dbReference type="Rhea" id="RHEA:12248"/>
        <dbReference type="ChEBI" id="CHEBI:15378"/>
        <dbReference type="ChEBI" id="CHEBI:57783"/>
        <dbReference type="ChEBI" id="CHEBI:58349"/>
        <dbReference type="ChEBI" id="CHEBI:68483"/>
        <dbReference type="ChEBI" id="CHEBI:70757"/>
        <dbReference type="EC" id="1.3.1.98"/>
    </reaction>
</comment>
<evidence type="ECO:0000256" key="14">
    <source>
        <dbReference type="ARBA" id="ARBA00023316"/>
    </source>
</evidence>
<dbReference type="UniPathway" id="UPA00219"/>
<evidence type="ECO:0000256" key="13">
    <source>
        <dbReference type="ARBA" id="ARBA00023306"/>
    </source>
</evidence>
<dbReference type="Pfam" id="PF01565">
    <property type="entry name" value="FAD_binding_4"/>
    <property type="match status" value="1"/>
</dbReference>
<evidence type="ECO:0000256" key="7">
    <source>
        <dbReference type="ARBA" id="ARBA00022630"/>
    </source>
</evidence>
<comment type="cofactor">
    <cofactor evidence="1 16">
        <name>FAD</name>
        <dbReference type="ChEBI" id="CHEBI:57692"/>
    </cofactor>
</comment>
<dbReference type="OrthoDB" id="9804753at2"/>
<keyword evidence="9 16" id="KW-0521">NADP</keyword>
<keyword evidence="7 16" id="KW-0285">Flavoprotein</keyword>
<keyword evidence="14 16" id="KW-0961">Cell wall biogenesis/degradation</keyword>
<dbReference type="InterPro" id="IPR016166">
    <property type="entry name" value="FAD-bd_PCMH"/>
</dbReference>
<dbReference type="InterPro" id="IPR036318">
    <property type="entry name" value="FAD-bd_PCMH-like_sf"/>
</dbReference>
<keyword evidence="12 16" id="KW-0560">Oxidoreductase</keyword>
<feature type="active site" evidence="16">
    <location>
        <position position="296"/>
    </location>
</feature>
<dbReference type="InterPro" id="IPR011601">
    <property type="entry name" value="MurB_C"/>
</dbReference>
<dbReference type="eggNOG" id="COG0812">
    <property type="taxonomic scope" value="Bacteria"/>
</dbReference>
<dbReference type="Gene3D" id="3.90.78.10">
    <property type="entry name" value="UDP-N-acetylenolpyruvoylglucosamine reductase, C-terminal domain"/>
    <property type="match status" value="1"/>
</dbReference>
<dbReference type="PANTHER" id="PTHR21071:SF4">
    <property type="entry name" value="UDP-N-ACETYLENOLPYRUVOYLGLUCOSAMINE REDUCTASE"/>
    <property type="match status" value="1"/>
</dbReference>
<dbReference type="GO" id="GO:0071555">
    <property type="term" value="P:cell wall organization"/>
    <property type="evidence" value="ECO:0007669"/>
    <property type="project" value="UniProtKB-KW"/>
</dbReference>
<feature type="active site" description="Proton donor" evidence="16">
    <location>
        <position position="226"/>
    </location>
</feature>
<proteinExistence type="inferred from homology"/>
<evidence type="ECO:0000256" key="12">
    <source>
        <dbReference type="ARBA" id="ARBA00023002"/>
    </source>
</evidence>
<evidence type="ECO:0000256" key="15">
    <source>
        <dbReference type="ARBA" id="ARBA00048914"/>
    </source>
</evidence>
<dbReference type="InterPro" id="IPR003170">
    <property type="entry name" value="MurB"/>
</dbReference>
<keyword evidence="11 16" id="KW-0573">Peptidoglycan synthesis</keyword>
<dbReference type="GO" id="GO:0005829">
    <property type="term" value="C:cytosol"/>
    <property type="evidence" value="ECO:0007669"/>
    <property type="project" value="TreeGrafter"/>
</dbReference>
<dbReference type="NCBIfam" id="TIGR00179">
    <property type="entry name" value="murB"/>
    <property type="match status" value="1"/>
</dbReference>
<dbReference type="PROSITE" id="PS51387">
    <property type="entry name" value="FAD_PCMH"/>
    <property type="match status" value="1"/>
</dbReference>
<evidence type="ECO:0000256" key="8">
    <source>
        <dbReference type="ARBA" id="ARBA00022827"/>
    </source>
</evidence>
<dbReference type="PATRIC" id="fig|411473.3.peg.1889"/>
<dbReference type="SUPFAM" id="SSF56194">
    <property type="entry name" value="Uridine diphospho-N-Acetylenolpyruvylglucosamine reductase, MurB, C-terminal domain"/>
    <property type="match status" value="1"/>
</dbReference>
<dbReference type="Gene3D" id="3.30.43.10">
    <property type="entry name" value="Uridine Diphospho-n-acetylenolpyruvylglucosamine Reductase, domain 2"/>
    <property type="match status" value="1"/>
</dbReference>
<dbReference type="Pfam" id="PF02873">
    <property type="entry name" value="MurB_C"/>
    <property type="match status" value="1"/>
</dbReference>
<keyword evidence="5 16" id="KW-0963">Cytoplasm</keyword>
<comment type="similarity">
    <text evidence="16">Belongs to the MurB family.</text>
</comment>
<dbReference type="HOGENOM" id="CLU_035304_1_1_9"/>
<dbReference type="RefSeq" id="WP_021680435.1">
    <property type="nucleotide sequence ID" value="NZ_KI260290.1"/>
</dbReference>
<evidence type="ECO:0000313" key="18">
    <source>
        <dbReference type="EMBL" id="ERJ93415.1"/>
    </source>
</evidence>
<dbReference type="AlphaFoldDB" id="U2KMW5"/>
<evidence type="ECO:0000259" key="17">
    <source>
        <dbReference type="PROSITE" id="PS51387"/>
    </source>
</evidence>
<evidence type="ECO:0000256" key="11">
    <source>
        <dbReference type="ARBA" id="ARBA00022984"/>
    </source>
</evidence>
<accession>U2KMW5</accession>
<keyword evidence="10 16" id="KW-0133">Cell shape</keyword>
<evidence type="ECO:0000256" key="4">
    <source>
        <dbReference type="ARBA" id="ARBA00004752"/>
    </source>
</evidence>
<comment type="function">
    <text evidence="2 16">Cell wall formation.</text>
</comment>
<evidence type="ECO:0000256" key="6">
    <source>
        <dbReference type="ARBA" id="ARBA00022618"/>
    </source>
</evidence>
<dbReference type="InterPro" id="IPR016169">
    <property type="entry name" value="FAD-bd_PCMH_sub2"/>
</dbReference>
<keyword evidence="13 16" id="KW-0131">Cell cycle</keyword>
<dbReference type="GO" id="GO:0008360">
    <property type="term" value="P:regulation of cell shape"/>
    <property type="evidence" value="ECO:0007669"/>
    <property type="project" value="UniProtKB-KW"/>
</dbReference>
<dbReference type="InterPro" id="IPR036635">
    <property type="entry name" value="MurB_C_sf"/>
</dbReference>
<protein>
    <recommendedName>
        <fullName evidence="16">UDP-N-acetylenolpyruvoylglucosamine reductase</fullName>
        <ecNumber evidence="16">1.3.1.98</ecNumber>
    </recommendedName>
    <alternativeName>
        <fullName evidence="16">UDP-N-acetylmuramate dehydrogenase</fullName>
    </alternativeName>
</protein>
<keyword evidence="19" id="KW-1185">Reference proteome</keyword>
<comment type="caution">
    <text evidence="18">The sequence shown here is derived from an EMBL/GenBank/DDBJ whole genome shotgun (WGS) entry which is preliminary data.</text>
</comment>
<reference evidence="18 19" key="1">
    <citation type="submission" date="2013-07" db="EMBL/GenBank/DDBJ databases">
        <authorList>
            <person name="Weinstock G."/>
            <person name="Sodergren E."/>
            <person name="Wylie T."/>
            <person name="Fulton L."/>
            <person name="Fulton R."/>
            <person name="Fronick C."/>
            <person name="O'Laughlin M."/>
            <person name="Godfrey J."/>
            <person name="Miner T."/>
            <person name="Herter B."/>
            <person name="Appelbaum E."/>
            <person name="Cordes M."/>
            <person name="Lek S."/>
            <person name="Wollam A."/>
            <person name="Pepin K.H."/>
            <person name="Palsikar V.B."/>
            <person name="Mitreva M."/>
            <person name="Wilson R.K."/>
        </authorList>
    </citation>
    <scope>NUCLEOTIDE SEQUENCE [LARGE SCALE GENOMIC DNA]</scope>
    <source>
        <strain evidence="18 19">ATCC 27760</strain>
    </source>
</reference>
<name>U2KMW5_9FIRM</name>
<dbReference type="NCBIfam" id="NF010480">
    <property type="entry name" value="PRK13905.1"/>
    <property type="match status" value="1"/>
</dbReference>
<dbReference type="Proteomes" id="UP000016662">
    <property type="component" value="Unassembled WGS sequence"/>
</dbReference>
<feature type="active site" evidence="16">
    <location>
        <position position="176"/>
    </location>
</feature>
<dbReference type="InterPro" id="IPR006094">
    <property type="entry name" value="Oxid_FAD_bind_N"/>
</dbReference>
<comment type="subcellular location">
    <subcellularLocation>
        <location evidence="3 16">Cytoplasm</location>
    </subcellularLocation>
</comment>